<sequence>MLNTNEPLLTDEYVFKSSPESSGDDSFMSDYFDNPSDEDFLQQLSSDLDIPLLLNQGDEEMSLLNSFLDKSTDEILSEISSPGIETKWQDVKNELNELHQLDLSRFGPEAFPNVKAEIKTELPMMCIDECSQSDLVNYSSEMSMKNVHSQTASEISFVDNSITNVTNLCPTTTSNVVLTHQPVTPQNLNLKLTKLSPKRITFSSKVPYIVPTNKNKQKILLVPSTPNVTPKFNGTSPQKIVILDNVVSTVPIDKSNLTCNISTPPPIAPISNSVTITAVNNISPTVTVPSLSPLRNNIEEPCLLPPIRNQAIDARALKRQQRMIKNRESACLSRKKKKDYVTSLEFQVQKLTEENDRLVKENIRLKEQLSSHLQSKVPIFTIPTAKTFTKTLAVCAVFCVMSLNINYLQSPHRIKNQGIPAPVEQNYLDIHHSRSLLWTSDVEAAQDNILKKNDSDNILNMFMCPMHVNQSENVRLALELHRLIGKPYNISNEFNKNDPFAKKPVKRKDSFKKSRKNLEGDTIYSPSLYKMNRRQKRVAYSTSINNELQIFSPTIEQSYAEFFEAINRQDDTFYLVSFNSDHLLLPALNHNKTRRPKMSLLLPSILSNVSSASSQQRTVSLMQIDCEVIDTHLLHVNYGAIPRHLRNNSNTSQETFTPTDTLGDLNNTHDKNFTVKKIYKPYFMRKNYLNLKNTTNGFKNKHRRNRKLT</sequence>
<dbReference type="GO" id="GO:0005634">
    <property type="term" value="C:nucleus"/>
    <property type="evidence" value="ECO:0007669"/>
    <property type="project" value="TreeGrafter"/>
</dbReference>
<keyword evidence="3" id="KW-0805">Transcription regulation</keyword>
<dbReference type="GO" id="GO:0000978">
    <property type="term" value="F:RNA polymerase II cis-regulatory region sequence-specific DNA binding"/>
    <property type="evidence" value="ECO:0007669"/>
    <property type="project" value="TreeGrafter"/>
</dbReference>
<dbReference type="GO" id="GO:0016020">
    <property type="term" value="C:membrane"/>
    <property type="evidence" value="ECO:0007669"/>
    <property type="project" value="UniProtKB-SubCell"/>
</dbReference>
<dbReference type="PROSITE" id="PS50217">
    <property type="entry name" value="BZIP"/>
    <property type="match status" value="1"/>
</dbReference>
<evidence type="ECO:0000256" key="7">
    <source>
        <dbReference type="SAM" id="Coils"/>
    </source>
</evidence>
<dbReference type="GO" id="GO:0000981">
    <property type="term" value="F:DNA-binding transcription factor activity, RNA polymerase II-specific"/>
    <property type="evidence" value="ECO:0007669"/>
    <property type="project" value="TreeGrafter"/>
</dbReference>
<evidence type="ECO:0000256" key="5">
    <source>
        <dbReference type="ARBA" id="ARBA00023163"/>
    </source>
</evidence>
<dbReference type="Proteomes" id="UP001353858">
    <property type="component" value="Unassembled WGS sequence"/>
</dbReference>
<proteinExistence type="inferred from homology"/>
<name>A0AAN7Q1R5_9COLE</name>
<evidence type="ECO:0000313" key="9">
    <source>
        <dbReference type="EMBL" id="KAK4883129.1"/>
    </source>
</evidence>
<organism evidence="9 10">
    <name type="scientific">Aquatica leii</name>
    <dbReference type="NCBI Taxonomy" id="1421715"/>
    <lineage>
        <taxon>Eukaryota</taxon>
        <taxon>Metazoa</taxon>
        <taxon>Ecdysozoa</taxon>
        <taxon>Arthropoda</taxon>
        <taxon>Hexapoda</taxon>
        <taxon>Insecta</taxon>
        <taxon>Pterygota</taxon>
        <taxon>Neoptera</taxon>
        <taxon>Endopterygota</taxon>
        <taxon>Coleoptera</taxon>
        <taxon>Polyphaga</taxon>
        <taxon>Elateriformia</taxon>
        <taxon>Elateroidea</taxon>
        <taxon>Lampyridae</taxon>
        <taxon>Luciolinae</taxon>
        <taxon>Aquatica</taxon>
    </lineage>
</organism>
<dbReference type="InterPro" id="IPR046347">
    <property type="entry name" value="bZIP_sf"/>
</dbReference>
<keyword evidence="5" id="KW-0804">Transcription</keyword>
<dbReference type="InterPro" id="IPR004827">
    <property type="entry name" value="bZIP"/>
</dbReference>
<dbReference type="EMBL" id="JARPUR010000002">
    <property type="protein sequence ID" value="KAK4883129.1"/>
    <property type="molecule type" value="Genomic_DNA"/>
</dbReference>
<dbReference type="GO" id="GO:0030968">
    <property type="term" value="P:endoplasmic reticulum unfolded protein response"/>
    <property type="evidence" value="ECO:0007669"/>
    <property type="project" value="TreeGrafter"/>
</dbReference>
<evidence type="ECO:0000256" key="4">
    <source>
        <dbReference type="ARBA" id="ARBA00023125"/>
    </source>
</evidence>
<dbReference type="Pfam" id="PF00170">
    <property type="entry name" value="bZIP_1"/>
    <property type="match status" value="1"/>
</dbReference>
<evidence type="ECO:0000256" key="2">
    <source>
        <dbReference type="ARBA" id="ARBA00009050"/>
    </source>
</evidence>
<dbReference type="AlphaFoldDB" id="A0AAN7Q1R5"/>
<dbReference type="PANTHER" id="PTHR46164">
    <property type="entry name" value="ATF6, ISOFORM C"/>
    <property type="match status" value="1"/>
</dbReference>
<feature type="domain" description="BZIP" evidence="8">
    <location>
        <begin position="316"/>
        <end position="370"/>
    </location>
</feature>
<evidence type="ECO:0000256" key="3">
    <source>
        <dbReference type="ARBA" id="ARBA00023015"/>
    </source>
</evidence>
<evidence type="ECO:0000256" key="6">
    <source>
        <dbReference type="ARBA" id="ARBA00023242"/>
    </source>
</evidence>
<dbReference type="Gene3D" id="1.20.5.170">
    <property type="match status" value="1"/>
</dbReference>
<comment type="similarity">
    <text evidence="2">Belongs to the bZIP family. ATF subfamily.</text>
</comment>
<evidence type="ECO:0000259" key="8">
    <source>
        <dbReference type="PROSITE" id="PS50217"/>
    </source>
</evidence>
<evidence type="ECO:0000256" key="1">
    <source>
        <dbReference type="ARBA" id="ARBA00004167"/>
    </source>
</evidence>
<keyword evidence="10" id="KW-1185">Reference proteome</keyword>
<accession>A0AAN7Q1R5</accession>
<dbReference type="SUPFAM" id="SSF57959">
    <property type="entry name" value="Leucine zipper domain"/>
    <property type="match status" value="1"/>
</dbReference>
<protein>
    <recommendedName>
        <fullName evidence="8">BZIP domain-containing protein</fullName>
    </recommendedName>
</protein>
<keyword evidence="7" id="KW-0175">Coiled coil</keyword>
<feature type="coiled-coil region" evidence="7">
    <location>
        <begin position="341"/>
        <end position="368"/>
    </location>
</feature>
<dbReference type="CDD" id="cd14700">
    <property type="entry name" value="bZIP_ATF6"/>
    <property type="match status" value="1"/>
</dbReference>
<gene>
    <name evidence="9" type="ORF">RN001_006448</name>
</gene>
<comment type="caution">
    <text evidence="9">The sequence shown here is derived from an EMBL/GenBank/DDBJ whole genome shotgun (WGS) entry which is preliminary data.</text>
</comment>
<keyword evidence="4" id="KW-0238">DNA-binding</keyword>
<dbReference type="PANTHER" id="PTHR46164:SF3">
    <property type="entry name" value="ATF6, ISOFORM C"/>
    <property type="match status" value="1"/>
</dbReference>
<comment type="subcellular location">
    <subcellularLocation>
        <location evidence="1">Membrane</location>
        <topology evidence="1">Single-pass membrane protein</topology>
    </subcellularLocation>
</comment>
<dbReference type="InterPro" id="IPR051882">
    <property type="entry name" value="ATF_bZIP_TF"/>
</dbReference>
<dbReference type="SMART" id="SM00338">
    <property type="entry name" value="BRLZ"/>
    <property type="match status" value="1"/>
</dbReference>
<keyword evidence="6" id="KW-0539">Nucleus</keyword>
<evidence type="ECO:0000313" key="10">
    <source>
        <dbReference type="Proteomes" id="UP001353858"/>
    </source>
</evidence>
<reference evidence="10" key="1">
    <citation type="submission" date="2023-01" db="EMBL/GenBank/DDBJ databases">
        <title>Key to firefly adult light organ development and bioluminescence: homeobox transcription factors regulate luciferase expression and transportation to peroxisome.</title>
        <authorList>
            <person name="Fu X."/>
        </authorList>
    </citation>
    <scope>NUCLEOTIDE SEQUENCE [LARGE SCALE GENOMIC DNA]</scope>
</reference>